<keyword evidence="2" id="KW-1133">Transmembrane helix</keyword>
<evidence type="ECO:0000313" key="5">
    <source>
        <dbReference type="Proteomes" id="UP000001982"/>
    </source>
</evidence>
<dbReference type="GO" id="GO:0015627">
    <property type="term" value="C:type II protein secretion system complex"/>
    <property type="evidence" value="ECO:0007669"/>
    <property type="project" value="InterPro"/>
</dbReference>
<reference evidence="4 5" key="1">
    <citation type="submission" date="2006-03" db="EMBL/GenBank/DDBJ databases">
        <title>Complete sequence of Shewanella denitrificans OS217.</title>
        <authorList>
            <consortium name="US DOE Joint Genome Institute"/>
            <person name="Copeland A."/>
            <person name="Lucas S."/>
            <person name="Lapidus A."/>
            <person name="Barry K."/>
            <person name="Detter J.C."/>
            <person name="Glavina del Rio T."/>
            <person name="Hammon N."/>
            <person name="Israni S."/>
            <person name="Dalin E."/>
            <person name="Tice H."/>
            <person name="Pitluck S."/>
            <person name="Brettin T."/>
            <person name="Bruce D."/>
            <person name="Han C."/>
            <person name="Tapia R."/>
            <person name="Gilna P."/>
            <person name="Kiss H."/>
            <person name="Schmutz J."/>
            <person name="Larimer F."/>
            <person name="Land M."/>
            <person name="Hauser L."/>
            <person name="Kyrpides N."/>
            <person name="Lykidis A."/>
            <person name="Richardson P."/>
        </authorList>
    </citation>
    <scope>NUCLEOTIDE SEQUENCE [LARGE SCALE GENOMIC DNA]</scope>
    <source>
        <strain evidence="5">OS217 / ATCC BAA-1090 / DSM 15013</strain>
    </source>
</reference>
<dbReference type="InterPro" id="IPR032389">
    <property type="entry name" value="GspB_C"/>
</dbReference>
<sequence>MSILLDAVTREKNQQMGVLPDAVLTPRANYPKPKSAFTSTKALWLMTGLGATVGAAWLMAQVVANPSHKLTANTLVQTKTLDAAQALQTQVGHQTQGQANEISSAGPESLASMSEDQSKLKPNVNAMNKAQVQLAGKVALPVPKSYSASLLDRNTQGMSASQQDEQIDEALLASLSEDEKRYARAAFSAPHFDDNQQTSQWQDEQGFDDEPILLGANANARGLAELAALKQQVNDAARQVNISDTFERYNDDIINDDTSRPRRISGEPRGTQNAPQGGDDTANRNSRLSQRERDSQIAAVKQEAQKDNLLAAFEAALKDVEYEKSANQNVTPAALDPISQTQDKDYPNYGQLPANLQLQVPEFSVVAHVYSSDASNRWLNVDGAELQEGDKIQDKLTLIEIRPRDIVLEIQGTKFKVPAI</sequence>
<dbReference type="eggNOG" id="COG3267">
    <property type="taxonomic scope" value="Bacteria"/>
</dbReference>
<dbReference type="KEGG" id="sdn:Sden_2821"/>
<evidence type="ECO:0000259" key="3">
    <source>
        <dbReference type="Pfam" id="PF16537"/>
    </source>
</evidence>
<evidence type="ECO:0000256" key="1">
    <source>
        <dbReference type="SAM" id="MobiDB-lite"/>
    </source>
</evidence>
<dbReference type="AlphaFoldDB" id="Q12KC6"/>
<keyword evidence="2" id="KW-0812">Transmembrane</keyword>
<keyword evidence="2" id="KW-0472">Membrane</keyword>
<keyword evidence="5" id="KW-1185">Reference proteome</keyword>
<feature type="region of interest" description="Disordered" evidence="1">
    <location>
        <begin position="92"/>
        <end position="117"/>
    </location>
</feature>
<dbReference type="RefSeq" id="WP_011497250.1">
    <property type="nucleotide sequence ID" value="NC_007954.1"/>
</dbReference>
<dbReference type="STRING" id="318161.Sden_2821"/>
<dbReference type="HOGENOM" id="CLU_752046_0_0_6"/>
<proteinExistence type="predicted"/>
<feature type="region of interest" description="Disordered" evidence="1">
    <location>
        <begin position="251"/>
        <end position="295"/>
    </location>
</feature>
<feature type="compositionally biased region" description="Basic and acidic residues" evidence="1">
    <location>
        <begin position="251"/>
        <end position="266"/>
    </location>
</feature>
<name>Q12KC6_SHEDO</name>
<dbReference type="Proteomes" id="UP000001982">
    <property type="component" value="Chromosome"/>
</dbReference>
<evidence type="ECO:0000256" key="2">
    <source>
        <dbReference type="SAM" id="Phobius"/>
    </source>
</evidence>
<organism evidence="4 5">
    <name type="scientific">Shewanella denitrificans (strain OS217 / ATCC BAA-1090 / DSM 15013)</name>
    <dbReference type="NCBI Taxonomy" id="318161"/>
    <lineage>
        <taxon>Bacteria</taxon>
        <taxon>Pseudomonadati</taxon>
        <taxon>Pseudomonadota</taxon>
        <taxon>Gammaproteobacteria</taxon>
        <taxon>Alteromonadales</taxon>
        <taxon>Shewanellaceae</taxon>
        <taxon>Shewanella</taxon>
    </lineage>
</organism>
<evidence type="ECO:0000313" key="4">
    <source>
        <dbReference type="EMBL" id="ABE56100.1"/>
    </source>
</evidence>
<feature type="compositionally biased region" description="Polar residues" evidence="1">
    <location>
        <begin position="92"/>
        <end position="103"/>
    </location>
</feature>
<feature type="domain" description="Type II secretion system protein GspB C-terminal" evidence="3">
    <location>
        <begin position="360"/>
        <end position="419"/>
    </location>
</feature>
<gene>
    <name evidence="4" type="ordered locus">Sden_2821</name>
</gene>
<dbReference type="EMBL" id="CP000302">
    <property type="protein sequence ID" value="ABE56100.1"/>
    <property type="molecule type" value="Genomic_DNA"/>
</dbReference>
<protein>
    <submittedName>
        <fullName evidence="4">General secretion pathway protein B</fullName>
    </submittedName>
</protein>
<feature type="transmembrane region" description="Helical" evidence="2">
    <location>
        <begin position="42"/>
        <end position="60"/>
    </location>
</feature>
<accession>Q12KC6</accession>
<dbReference type="Pfam" id="PF16537">
    <property type="entry name" value="T2SSB"/>
    <property type="match status" value="1"/>
</dbReference>